<evidence type="ECO:0000313" key="2">
    <source>
        <dbReference type="EMBL" id="HAE2238342.1"/>
    </source>
</evidence>
<reference evidence="3" key="1">
    <citation type="journal article" date="2018" name="Genome Biol.">
        <title>SKESA: strategic k-mer extension for scrupulous assemblies.</title>
        <authorList>
            <person name="Souvorov A."/>
            <person name="Agarwala R."/>
            <person name="Lipman D.J."/>
        </authorList>
    </citation>
    <scope>NUCLEOTIDE SEQUENCE</scope>
    <source>
        <strain evidence="3">Salmonella enterica</strain>
    </source>
</reference>
<feature type="non-terminal residue" evidence="3">
    <location>
        <position position="112"/>
    </location>
</feature>
<dbReference type="Pfam" id="PF18765">
    <property type="entry name" value="Polbeta"/>
    <property type="match status" value="1"/>
</dbReference>
<protein>
    <submittedName>
        <fullName evidence="3">ANT(3'') family aminoglycoside nucleotidyltransferase</fullName>
    </submittedName>
</protein>
<dbReference type="EMBL" id="DAARFR010000115">
    <property type="protein sequence ID" value="HAE2238347.1"/>
    <property type="molecule type" value="Genomic_DNA"/>
</dbReference>
<comment type="caution">
    <text evidence="3">The sequence shown here is derived from an EMBL/GenBank/DDBJ whole genome shotgun (WGS) entry which is preliminary data.</text>
</comment>
<feature type="domain" description="Polymerase beta nucleotidyltransferase" evidence="1">
    <location>
        <begin position="27"/>
        <end position="73"/>
    </location>
</feature>
<proteinExistence type="predicted"/>
<dbReference type="AlphaFoldDB" id="A0A727TWH7"/>
<reference evidence="3" key="2">
    <citation type="submission" date="2018-07" db="EMBL/GenBank/DDBJ databases">
        <authorList>
            <consortium name="NCBI Pathogen Detection Project"/>
        </authorList>
    </citation>
    <scope>NUCLEOTIDE SEQUENCE</scope>
    <source>
        <strain evidence="3">Salmonella enterica</strain>
    </source>
</reference>
<accession>A0A727TWH7</accession>
<dbReference type="EMBL" id="DAARFR010000114">
    <property type="protein sequence ID" value="HAE2238342.1"/>
    <property type="molecule type" value="Genomic_DNA"/>
</dbReference>
<evidence type="ECO:0000313" key="3">
    <source>
        <dbReference type="EMBL" id="HAE2238347.1"/>
    </source>
</evidence>
<dbReference type="InterPro" id="IPR041633">
    <property type="entry name" value="Polbeta"/>
</dbReference>
<dbReference type="SUPFAM" id="SSF81301">
    <property type="entry name" value="Nucleotidyltransferase"/>
    <property type="match status" value="1"/>
</dbReference>
<dbReference type="CDD" id="cd05403">
    <property type="entry name" value="NT_KNTase_like"/>
    <property type="match status" value="1"/>
</dbReference>
<name>A0A727TWH7_SALTM</name>
<dbReference type="Gene3D" id="3.30.460.10">
    <property type="entry name" value="Beta Polymerase, domain 2"/>
    <property type="match status" value="1"/>
</dbReference>
<dbReference type="GO" id="GO:0016740">
    <property type="term" value="F:transferase activity"/>
    <property type="evidence" value="ECO:0007669"/>
    <property type="project" value="UniProtKB-KW"/>
</dbReference>
<keyword evidence="3" id="KW-0808">Transferase</keyword>
<evidence type="ECO:0000259" key="1">
    <source>
        <dbReference type="Pfam" id="PF18765"/>
    </source>
</evidence>
<gene>
    <name evidence="2" type="ORF">G3231_005348</name>
    <name evidence="3" type="ORF">G3231_005353</name>
</gene>
<dbReference type="InterPro" id="IPR043519">
    <property type="entry name" value="NT_sf"/>
</dbReference>
<organism evidence="3">
    <name type="scientific">Salmonella typhimurium</name>
    <dbReference type="NCBI Taxonomy" id="90371"/>
    <lineage>
        <taxon>Bacteria</taxon>
        <taxon>Pseudomonadati</taxon>
        <taxon>Pseudomonadota</taxon>
        <taxon>Gammaproteobacteria</taxon>
        <taxon>Enterobacterales</taxon>
        <taxon>Enterobacteriaceae</taxon>
        <taxon>Salmonella</taxon>
    </lineage>
</organism>
<dbReference type="NCBIfam" id="NF010309">
    <property type="entry name" value="PRK13746.1"/>
    <property type="match status" value="1"/>
</dbReference>
<sequence length="112" mass="12467">MREAVIAEVSTQLSEVVGVIERHLEPTLLAVHLYGSAVDGGLKPHSDIDLLVTVTVRLDETTRRALINDLLETSASPGESEILRAVEVTIVVHDDIIPWRYPAKRELQFGEW</sequence>